<proteinExistence type="predicted"/>
<protein>
    <submittedName>
        <fullName evidence="1">Uncharacterized protein</fullName>
    </submittedName>
</protein>
<reference evidence="1 2" key="1">
    <citation type="submission" date="2014-10" db="EMBL/GenBank/DDBJ databases">
        <title>Draft genome of the hookworm Ancylostoma caninum.</title>
        <authorList>
            <person name="Mitreva M."/>
        </authorList>
    </citation>
    <scope>NUCLEOTIDE SEQUENCE [LARGE SCALE GENOMIC DNA]</scope>
    <source>
        <strain evidence="1 2">Baltimore</strain>
    </source>
</reference>
<gene>
    <name evidence="1" type="ORF">ANCCAN_26363</name>
</gene>
<keyword evidence="2" id="KW-1185">Reference proteome</keyword>
<dbReference type="Proteomes" id="UP000252519">
    <property type="component" value="Unassembled WGS sequence"/>
</dbReference>
<evidence type="ECO:0000313" key="1">
    <source>
        <dbReference type="EMBL" id="RCN27900.1"/>
    </source>
</evidence>
<name>A0A368FAG4_ANCCA</name>
<evidence type="ECO:0000313" key="2">
    <source>
        <dbReference type="Proteomes" id="UP000252519"/>
    </source>
</evidence>
<accession>A0A368FAG4</accession>
<sequence length="59" mass="6787">IQQPPRPSLSWNEGWKAPFQFQPGPQAFVNEPELRFFGGPFALPTARRFSRFAVERLSP</sequence>
<dbReference type="EMBL" id="JOJR01003317">
    <property type="protein sequence ID" value="RCN27900.1"/>
    <property type="molecule type" value="Genomic_DNA"/>
</dbReference>
<feature type="non-terminal residue" evidence="1">
    <location>
        <position position="1"/>
    </location>
</feature>
<dbReference type="AlphaFoldDB" id="A0A368FAG4"/>
<comment type="caution">
    <text evidence="1">The sequence shown here is derived from an EMBL/GenBank/DDBJ whole genome shotgun (WGS) entry which is preliminary data.</text>
</comment>
<organism evidence="1 2">
    <name type="scientific">Ancylostoma caninum</name>
    <name type="common">Dog hookworm</name>
    <dbReference type="NCBI Taxonomy" id="29170"/>
    <lineage>
        <taxon>Eukaryota</taxon>
        <taxon>Metazoa</taxon>
        <taxon>Ecdysozoa</taxon>
        <taxon>Nematoda</taxon>
        <taxon>Chromadorea</taxon>
        <taxon>Rhabditida</taxon>
        <taxon>Rhabditina</taxon>
        <taxon>Rhabditomorpha</taxon>
        <taxon>Strongyloidea</taxon>
        <taxon>Ancylostomatidae</taxon>
        <taxon>Ancylostomatinae</taxon>
        <taxon>Ancylostoma</taxon>
    </lineage>
</organism>